<dbReference type="EMBL" id="JAJISC010000001">
    <property type="protein sequence ID" value="MCS2607826.1"/>
    <property type="molecule type" value="Genomic_DNA"/>
</dbReference>
<keyword evidence="4" id="KW-0378">Hydrolase</keyword>
<evidence type="ECO:0000259" key="7">
    <source>
        <dbReference type="Pfam" id="PF08340"/>
    </source>
</evidence>
<sequence>MATSRHVHSMTAFARAEQAGAWGALQVEIRSVNQRYLEPHFRLPDGLRELEPALRDALRTRLARGKVECSLRFETDAAHQAPAVNVERLQEIADALAVIQQQVPSATPPTTLELLNQPGVMVGQTLDHDAIVAAAKTLFGQALDELIDARAREGGKLAEMITARLNAVSEQVATVRSLLPQILERQRAQLLERLESAKTELDPQRLEAELVLVAQKADVDEELDRLGAHVEEVRRQLKQKGPKGRRLDFLMQELNREANTLSSKSVVAESTRCAVELKVLIEQMREQVQNIE</sequence>
<evidence type="ECO:0000256" key="3">
    <source>
        <dbReference type="ARBA" id="ARBA00022759"/>
    </source>
</evidence>
<dbReference type="Pfam" id="PF08340">
    <property type="entry name" value="YicC-like_C"/>
    <property type="match status" value="1"/>
</dbReference>
<dbReference type="InterPro" id="IPR005229">
    <property type="entry name" value="YicC/YloC-like"/>
</dbReference>
<comment type="cofactor">
    <cofactor evidence="1">
        <name>a divalent metal cation</name>
        <dbReference type="ChEBI" id="CHEBI:60240"/>
    </cofactor>
</comment>
<feature type="domain" description="Endoribonuclease YicC-like C-terminal" evidence="7">
    <location>
        <begin position="176"/>
        <end position="292"/>
    </location>
</feature>
<evidence type="ECO:0000256" key="2">
    <source>
        <dbReference type="ARBA" id="ARBA00022722"/>
    </source>
</evidence>
<proteinExistence type="inferred from homology"/>
<reference evidence="8" key="1">
    <citation type="submission" date="2021-11" db="EMBL/GenBank/DDBJ databases">
        <title>Halomonas sp., isolated from a coastal aquaculture zone in Dongshan Bay.</title>
        <authorList>
            <person name="Lin W."/>
        </authorList>
    </citation>
    <scope>NUCLEOTIDE SEQUENCE</scope>
    <source>
        <strain evidence="8">Yzlin-01</strain>
    </source>
</reference>
<dbReference type="InterPro" id="IPR013551">
    <property type="entry name" value="YicC-like_C"/>
</dbReference>
<dbReference type="Pfam" id="PF03755">
    <property type="entry name" value="YicC-like_N"/>
    <property type="match status" value="1"/>
</dbReference>
<gene>
    <name evidence="8" type="ORF">LLY24_00635</name>
</gene>
<keyword evidence="2" id="KW-0540">Nuclease</keyword>
<feature type="domain" description="Endoribonuclease YicC-like N-terminal" evidence="6">
    <location>
        <begin position="7"/>
        <end position="158"/>
    </location>
</feature>
<keyword evidence="3" id="KW-0255">Endonuclease</keyword>
<dbReference type="NCBIfam" id="TIGR00255">
    <property type="entry name" value="YicC/YloC family endoribonuclease"/>
    <property type="match status" value="1"/>
</dbReference>
<evidence type="ECO:0000256" key="4">
    <source>
        <dbReference type="ARBA" id="ARBA00022801"/>
    </source>
</evidence>
<dbReference type="PANTHER" id="PTHR30636">
    <property type="entry name" value="UPF0701 PROTEIN YICC"/>
    <property type="match status" value="1"/>
</dbReference>
<organism evidence="8 9">
    <name type="scientific">Halomonas dongshanensis</name>
    <dbReference type="NCBI Taxonomy" id="2890835"/>
    <lineage>
        <taxon>Bacteria</taxon>
        <taxon>Pseudomonadati</taxon>
        <taxon>Pseudomonadota</taxon>
        <taxon>Gammaproteobacteria</taxon>
        <taxon>Oceanospirillales</taxon>
        <taxon>Halomonadaceae</taxon>
        <taxon>Halomonas</taxon>
    </lineage>
</organism>
<evidence type="ECO:0000313" key="9">
    <source>
        <dbReference type="Proteomes" id="UP001165542"/>
    </source>
</evidence>
<dbReference type="RefSeq" id="WP_259034334.1">
    <property type="nucleotide sequence ID" value="NZ_JAJISC010000001.1"/>
</dbReference>
<protein>
    <submittedName>
        <fullName evidence="8">YicC family protein</fullName>
    </submittedName>
</protein>
<dbReference type="PANTHER" id="PTHR30636:SF3">
    <property type="entry name" value="UPF0701 PROTEIN YICC"/>
    <property type="match status" value="1"/>
</dbReference>
<evidence type="ECO:0000313" key="8">
    <source>
        <dbReference type="EMBL" id="MCS2607826.1"/>
    </source>
</evidence>
<keyword evidence="9" id="KW-1185">Reference proteome</keyword>
<evidence type="ECO:0000259" key="6">
    <source>
        <dbReference type="Pfam" id="PF03755"/>
    </source>
</evidence>
<name>A0ABT2E8E1_9GAMM</name>
<comment type="caution">
    <text evidence="8">The sequence shown here is derived from an EMBL/GenBank/DDBJ whole genome shotgun (WGS) entry which is preliminary data.</text>
</comment>
<evidence type="ECO:0000256" key="1">
    <source>
        <dbReference type="ARBA" id="ARBA00001968"/>
    </source>
</evidence>
<evidence type="ECO:0000256" key="5">
    <source>
        <dbReference type="ARBA" id="ARBA00035648"/>
    </source>
</evidence>
<accession>A0ABT2E8E1</accession>
<dbReference type="InterPro" id="IPR013527">
    <property type="entry name" value="YicC-like_N"/>
</dbReference>
<dbReference type="Proteomes" id="UP001165542">
    <property type="component" value="Unassembled WGS sequence"/>
</dbReference>
<comment type="similarity">
    <text evidence="5">Belongs to the YicC/YloC family.</text>
</comment>